<proteinExistence type="predicted"/>
<sequence>MRQPSLFDVQPKSPTPDDAAIVLHALGDFQSRGKVLAERELPLDRLRGALRRAAEAYGVDELDDERAVAALQDLGAQVKRVPSFFAKHPYRVTVPKELAERARRAYEELAATRKRA</sequence>
<reference evidence="1 2" key="1">
    <citation type="submission" date="2013-12" db="EMBL/GenBank/DDBJ databases">
        <authorList>
            <person name="Stott M."/>
        </authorList>
    </citation>
    <scope>NUCLEOTIDE SEQUENCE [LARGE SCALE GENOMIC DNA]</scope>
    <source>
        <strain evidence="1 2">K22</strain>
    </source>
</reference>
<evidence type="ECO:0000313" key="1">
    <source>
        <dbReference type="EMBL" id="CDM65931.1"/>
    </source>
</evidence>
<gene>
    <name evidence="1" type="ORF">PYK22_01940</name>
</gene>
<organism evidence="1 2">
    <name type="scientific">Pyrinomonas methylaliphatogenes</name>
    <dbReference type="NCBI Taxonomy" id="454194"/>
    <lineage>
        <taxon>Bacteria</taxon>
        <taxon>Pseudomonadati</taxon>
        <taxon>Acidobacteriota</taxon>
        <taxon>Blastocatellia</taxon>
        <taxon>Blastocatellales</taxon>
        <taxon>Pyrinomonadaceae</taxon>
        <taxon>Pyrinomonas</taxon>
    </lineage>
</organism>
<dbReference type="STRING" id="454194.PYK22_01940"/>
<protein>
    <submittedName>
        <fullName evidence="1">Uncharacterized protein</fullName>
    </submittedName>
</protein>
<dbReference type="EMBL" id="CBXV010000007">
    <property type="protein sequence ID" value="CDM65931.1"/>
    <property type="molecule type" value="Genomic_DNA"/>
</dbReference>
<accession>A0A0B6WXT9</accession>
<name>A0A0B6WXT9_9BACT</name>
<dbReference type="Proteomes" id="UP000031518">
    <property type="component" value="Unassembled WGS sequence"/>
</dbReference>
<evidence type="ECO:0000313" key="2">
    <source>
        <dbReference type="Proteomes" id="UP000031518"/>
    </source>
</evidence>
<dbReference type="RefSeq" id="WP_041976702.1">
    <property type="nucleotide sequence ID" value="NZ_CBXV010000007.1"/>
</dbReference>
<reference evidence="1 2" key="2">
    <citation type="submission" date="2015-01" db="EMBL/GenBank/DDBJ databases">
        <title>Complete genome sequence of Pyrinomonas methylaliphatogenes type strain K22T.</title>
        <authorList>
            <person name="Lee K.C.Y."/>
            <person name="Power J.F."/>
            <person name="Dunfield P.F."/>
            <person name="Morgan X.C."/>
            <person name="Huttenhower C."/>
            <person name="Stott M.B."/>
        </authorList>
    </citation>
    <scope>NUCLEOTIDE SEQUENCE [LARGE SCALE GENOMIC DNA]</scope>
    <source>
        <strain evidence="1 2">K22</strain>
    </source>
</reference>
<dbReference type="AlphaFoldDB" id="A0A0B6WXT9"/>
<keyword evidence="2" id="KW-1185">Reference proteome</keyword>